<dbReference type="AlphaFoldDB" id="I3ILR4"/>
<reference evidence="2 3" key="1">
    <citation type="journal article" date="2012" name="FEBS Lett.">
        <title>Anammox organism KSU-1 expresses a NirK-type copper-containing nitrite reductase instead of a NirS-type with cytochrome cd1.</title>
        <authorList>
            <person name="Hira D."/>
            <person name="Toh H."/>
            <person name="Migita C.T."/>
            <person name="Okubo H."/>
            <person name="Nishiyama T."/>
            <person name="Hattori M."/>
            <person name="Furukawa K."/>
            <person name="Fujii T."/>
        </authorList>
    </citation>
    <scope>NUCLEOTIDE SEQUENCE [LARGE SCALE GENOMIC DNA]</scope>
</reference>
<evidence type="ECO:0000256" key="1">
    <source>
        <dbReference type="SAM" id="MobiDB-lite"/>
    </source>
</evidence>
<sequence>MLITINVDVAPVRDLFAQLRARMQDLSPVMRNIGEIVRRSIEQNFAAKPPGRPEAWKESKRVKEKGGQTLSDTGRLRGLFTVKGYPDRVEVGTNVKYAAYHQFGTKPYTIVPRHKKALFWKGARHPIKKVNHPGLPPRPFLMVQDEDWGKMHRAIEKYITKGNT</sequence>
<gene>
    <name evidence="2" type="ORF">KSU1_C1063</name>
</gene>
<keyword evidence="3" id="KW-1185">Reference proteome</keyword>
<accession>I3ILR4</accession>
<feature type="region of interest" description="Disordered" evidence="1">
    <location>
        <begin position="47"/>
        <end position="68"/>
    </location>
</feature>
<comment type="caution">
    <text evidence="2">The sequence shown here is derived from an EMBL/GenBank/DDBJ whole genome shotgun (WGS) entry which is preliminary data.</text>
</comment>
<proteinExistence type="predicted"/>
<name>I3ILR4_9BACT</name>
<evidence type="ECO:0000313" key="3">
    <source>
        <dbReference type="Proteomes" id="UP000002985"/>
    </source>
</evidence>
<dbReference type="STRING" id="247490.KSU1_C1063"/>
<dbReference type="Pfam" id="PF05069">
    <property type="entry name" value="Phage_tail_S"/>
    <property type="match status" value="1"/>
</dbReference>
<dbReference type="OrthoDB" id="2081253at2"/>
<evidence type="ECO:0000313" key="2">
    <source>
        <dbReference type="EMBL" id="GAB62659.1"/>
    </source>
</evidence>
<dbReference type="InterPro" id="IPR006522">
    <property type="entry name" value="Phage_virion_morphogenesis"/>
</dbReference>
<protein>
    <submittedName>
        <fullName evidence="2">Hypothetical phage protein</fullName>
    </submittedName>
</protein>
<feature type="compositionally biased region" description="Basic and acidic residues" evidence="1">
    <location>
        <begin position="54"/>
        <end position="66"/>
    </location>
</feature>
<dbReference type="Proteomes" id="UP000002985">
    <property type="component" value="Unassembled WGS sequence"/>
</dbReference>
<dbReference type="eggNOG" id="COG5005">
    <property type="taxonomic scope" value="Bacteria"/>
</dbReference>
<organism evidence="2 3">
    <name type="scientific">Candidatus Jettenia caeni</name>
    <dbReference type="NCBI Taxonomy" id="247490"/>
    <lineage>
        <taxon>Bacteria</taxon>
        <taxon>Pseudomonadati</taxon>
        <taxon>Planctomycetota</taxon>
        <taxon>Candidatus Brocadiia</taxon>
        <taxon>Candidatus Brocadiales</taxon>
        <taxon>Candidatus Brocadiaceae</taxon>
        <taxon>Candidatus Jettenia</taxon>
    </lineage>
</organism>
<dbReference type="EMBL" id="BAFH01000003">
    <property type="protein sequence ID" value="GAB62659.1"/>
    <property type="molecule type" value="Genomic_DNA"/>
</dbReference>